<dbReference type="GO" id="GO:0016567">
    <property type="term" value="P:protein ubiquitination"/>
    <property type="evidence" value="ECO:0007669"/>
    <property type="project" value="TreeGrafter"/>
</dbReference>
<dbReference type="GO" id="GO:0006511">
    <property type="term" value="P:ubiquitin-dependent protein catabolic process"/>
    <property type="evidence" value="ECO:0007669"/>
    <property type="project" value="TreeGrafter"/>
</dbReference>
<name>A0A0E0HGL9_ORYNI</name>
<dbReference type="EnsemblPlants" id="ONIVA05G22940.1">
    <property type="protein sequence ID" value="ONIVA05G22940.1"/>
    <property type="gene ID" value="ONIVA05G22940"/>
</dbReference>
<feature type="compositionally biased region" description="Low complexity" evidence="1">
    <location>
        <begin position="62"/>
        <end position="73"/>
    </location>
</feature>
<accession>A0A0E0HGL9</accession>
<dbReference type="eggNOG" id="ENOG502QQ34">
    <property type="taxonomic scope" value="Eukaryota"/>
</dbReference>
<dbReference type="Gramene" id="ONIVA05G22940.1">
    <property type="protein sequence ID" value="ONIVA05G22940.1"/>
    <property type="gene ID" value="ONIVA05G22940"/>
</dbReference>
<feature type="region of interest" description="Disordered" evidence="1">
    <location>
        <begin position="62"/>
        <end position="93"/>
    </location>
</feature>
<keyword evidence="3" id="KW-1185">Reference proteome</keyword>
<dbReference type="PANTHER" id="PTHR16079:SF4">
    <property type="entry name" value="E3 UBIQUITIN-PROTEIN LIGASE CHFR"/>
    <property type="match status" value="1"/>
</dbReference>
<proteinExistence type="predicted"/>
<evidence type="ECO:0000313" key="3">
    <source>
        <dbReference type="Proteomes" id="UP000006591"/>
    </source>
</evidence>
<evidence type="ECO:0000313" key="2">
    <source>
        <dbReference type="EnsemblPlants" id="ONIVA05G22940.1"/>
    </source>
</evidence>
<dbReference type="GO" id="GO:0005634">
    <property type="term" value="C:nucleus"/>
    <property type="evidence" value="ECO:0007669"/>
    <property type="project" value="TreeGrafter"/>
</dbReference>
<sequence>MPSAPSNLACVKDPNIQYLFRFYPPVTVSSSRLVSSRPSNPFPLLLFAAAVLQRLGFSSPPASAPAPRVSSPPASAPAPSPARPPRRTLPVTSVVPSDSVFPEVELAEGDAVVCSRVTPDGGGEVVAWCKIRRGGDVSAATIWNLSLDAIIVDGRVIQQEAVDIKPGSEIVPGPQKDGIENAKCSICLNLWHDVVTVASCLHNFWTTVQLVGGNHFLHNIEERSDEEIALLESYAPVKTNILIKAIYTVRCTTRQRSVPSSASTLPLVVTRASVASEVLGDVPVDSEAPVVTSSIYQGGFAGPHQSIKEDLLAQSSKMLTGVGFPAAPQRGTL</sequence>
<dbReference type="PANTHER" id="PTHR16079">
    <property type="entry name" value="UBIQUITIN LIGASE PROTEIN CHFR"/>
    <property type="match status" value="1"/>
</dbReference>
<organism evidence="2">
    <name type="scientific">Oryza nivara</name>
    <name type="common">Indian wild rice</name>
    <name type="synonym">Oryza sativa f. spontanea</name>
    <dbReference type="NCBI Taxonomy" id="4536"/>
    <lineage>
        <taxon>Eukaryota</taxon>
        <taxon>Viridiplantae</taxon>
        <taxon>Streptophyta</taxon>
        <taxon>Embryophyta</taxon>
        <taxon>Tracheophyta</taxon>
        <taxon>Spermatophyta</taxon>
        <taxon>Magnoliopsida</taxon>
        <taxon>Liliopsida</taxon>
        <taxon>Poales</taxon>
        <taxon>Poaceae</taxon>
        <taxon>BOP clade</taxon>
        <taxon>Oryzoideae</taxon>
        <taxon>Oryzeae</taxon>
        <taxon>Oryzinae</taxon>
        <taxon>Oryza</taxon>
    </lineage>
</organism>
<dbReference type="AlphaFoldDB" id="A0A0E0HGL9"/>
<dbReference type="Proteomes" id="UP000006591">
    <property type="component" value="Chromosome 5"/>
</dbReference>
<dbReference type="OMA" id="CVKDPNI"/>
<dbReference type="GO" id="GO:0004842">
    <property type="term" value="F:ubiquitin-protein transferase activity"/>
    <property type="evidence" value="ECO:0007669"/>
    <property type="project" value="TreeGrafter"/>
</dbReference>
<feature type="compositionally biased region" description="Pro residues" evidence="1">
    <location>
        <begin position="74"/>
        <end position="83"/>
    </location>
</feature>
<protein>
    <submittedName>
        <fullName evidence="2">Uncharacterized protein</fullName>
    </submittedName>
</protein>
<reference evidence="2" key="2">
    <citation type="submission" date="2018-04" db="EMBL/GenBank/DDBJ databases">
        <title>OnivRS2 (Oryza nivara Reference Sequence Version 2).</title>
        <authorList>
            <person name="Zhang J."/>
            <person name="Kudrna D."/>
            <person name="Lee S."/>
            <person name="Talag J."/>
            <person name="Rajasekar S."/>
            <person name="Welchert J."/>
            <person name="Hsing Y.-I."/>
            <person name="Wing R.A."/>
        </authorList>
    </citation>
    <scope>NUCLEOTIDE SEQUENCE [LARGE SCALE GENOMIC DNA]</scope>
    <source>
        <strain evidence="2">SL10</strain>
    </source>
</reference>
<reference evidence="2" key="1">
    <citation type="submission" date="2015-04" db="UniProtKB">
        <authorList>
            <consortium name="EnsemblPlants"/>
        </authorList>
    </citation>
    <scope>IDENTIFICATION</scope>
    <source>
        <strain evidence="2">SL10</strain>
    </source>
</reference>
<dbReference type="STRING" id="4536.A0A0E0HGL9"/>
<evidence type="ECO:0000256" key="1">
    <source>
        <dbReference type="SAM" id="MobiDB-lite"/>
    </source>
</evidence>
<dbReference type="InterPro" id="IPR052256">
    <property type="entry name" value="E3_ubiquitin-ligase_CHFR"/>
</dbReference>